<feature type="transmembrane region" description="Helical" evidence="5">
    <location>
        <begin position="241"/>
        <end position="259"/>
    </location>
</feature>
<feature type="transmembrane region" description="Helical" evidence="5">
    <location>
        <begin position="39"/>
        <end position="57"/>
    </location>
</feature>
<dbReference type="Pfam" id="PF01061">
    <property type="entry name" value="ABC2_membrane"/>
    <property type="match status" value="1"/>
</dbReference>
<keyword evidence="5" id="KW-1003">Cell membrane</keyword>
<feature type="transmembrane region" description="Helical" evidence="5">
    <location>
        <begin position="153"/>
        <end position="175"/>
    </location>
</feature>
<evidence type="ECO:0000256" key="2">
    <source>
        <dbReference type="ARBA" id="ARBA00022692"/>
    </source>
</evidence>
<evidence type="ECO:0000256" key="3">
    <source>
        <dbReference type="ARBA" id="ARBA00022989"/>
    </source>
</evidence>
<gene>
    <name evidence="7" type="ORF">GBA65_12550</name>
</gene>
<organism evidence="7 8">
    <name type="scientific">Rubrobacter marinus</name>
    <dbReference type="NCBI Taxonomy" id="2653852"/>
    <lineage>
        <taxon>Bacteria</taxon>
        <taxon>Bacillati</taxon>
        <taxon>Actinomycetota</taxon>
        <taxon>Rubrobacteria</taxon>
        <taxon>Rubrobacterales</taxon>
        <taxon>Rubrobacteraceae</taxon>
        <taxon>Rubrobacter</taxon>
    </lineage>
</organism>
<evidence type="ECO:0000259" key="6">
    <source>
        <dbReference type="PROSITE" id="PS51012"/>
    </source>
</evidence>
<protein>
    <recommendedName>
        <fullName evidence="5">Transport permease protein</fullName>
    </recommendedName>
</protein>
<dbReference type="PANTHER" id="PTHR43229:SF2">
    <property type="entry name" value="NODULATION PROTEIN J"/>
    <property type="match status" value="1"/>
</dbReference>
<dbReference type="GO" id="GO:0140359">
    <property type="term" value="F:ABC-type transporter activity"/>
    <property type="evidence" value="ECO:0007669"/>
    <property type="project" value="InterPro"/>
</dbReference>
<dbReference type="InterPro" id="IPR013525">
    <property type="entry name" value="ABC2_TM"/>
</dbReference>
<comment type="subcellular location">
    <subcellularLocation>
        <location evidence="5">Cell membrane</location>
        <topology evidence="5">Multi-pass membrane protein</topology>
    </subcellularLocation>
    <subcellularLocation>
        <location evidence="1">Membrane</location>
        <topology evidence="1">Multi-pass membrane protein</topology>
    </subcellularLocation>
</comment>
<evidence type="ECO:0000256" key="4">
    <source>
        <dbReference type="ARBA" id="ARBA00023136"/>
    </source>
</evidence>
<keyword evidence="3 5" id="KW-1133">Transmembrane helix</keyword>
<keyword evidence="2 5" id="KW-0812">Transmembrane</keyword>
<reference evidence="7 8" key="1">
    <citation type="submission" date="2019-10" db="EMBL/GenBank/DDBJ databases">
        <title>Rubrobacter sp nov SCSIO 52915 isolated from a deep-sea sediment in the South China Sea.</title>
        <authorList>
            <person name="Chen R.W."/>
        </authorList>
    </citation>
    <scope>NUCLEOTIDE SEQUENCE [LARGE SCALE GENOMIC DNA]</scope>
    <source>
        <strain evidence="7 8">SCSIO 52915</strain>
    </source>
</reference>
<keyword evidence="4 5" id="KW-0472">Membrane</keyword>
<name>A0A6G8PYD0_9ACTN</name>
<evidence type="ECO:0000256" key="1">
    <source>
        <dbReference type="ARBA" id="ARBA00004141"/>
    </source>
</evidence>
<dbReference type="InterPro" id="IPR000412">
    <property type="entry name" value="ABC_2_transport"/>
</dbReference>
<keyword evidence="8" id="KW-1185">Reference proteome</keyword>
<accession>A0A6G8PYD0</accession>
<proteinExistence type="inferred from homology"/>
<comment type="similarity">
    <text evidence="5">Belongs to the ABC-2 integral membrane protein family.</text>
</comment>
<dbReference type="InterPro" id="IPR047817">
    <property type="entry name" value="ABC2_TM_bact-type"/>
</dbReference>
<feature type="transmembrane region" description="Helical" evidence="5">
    <location>
        <begin position="123"/>
        <end position="141"/>
    </location>
</feature>
<keyword evidence="5" id="KW-0813">Transport</keyword>
<dbReference type="RefSeq" id="WP_166396872.1">
    <property type="nucleotide sequence ID" value="NZ_CP045121.1"/>
</dbReference>
<dbReference type="PRINTS" id="PR00164">
    <property type="entry name" value="ABC2TRNSPORT"/>
</dbReference>
<dbReference type="AlphaFoldDB" id="A0A6G8PYD0"/>
<dbReference type="EMBL" id="CP045121">
    <property type="protein sequence ID" value="QIN79211.1"/>
    <property type="molecule type" value="Genomic_DNA"/>
</dbReference>
<dbReference type="InterPro" id="IPR051784">
    <property type="entry name" value="Nod_factor_ABC_transporter"/>
</dbReference>
<dbReference type="Proteomes" id="UP000502706">
    <property type="component" value="Chromosome"/>
</dbReference>
<dbReference type="GO" id="GO:0043190">
    <property type="term" value="C:ATP-binding cassette (ABC) transporter complex"/>
    <property type="evidence" value="ECO:0007669"/>
    <property type="project" value="InterPro"/>
</dbReference>
<dbReference type="KEGG" id="rmar:GBA65_12550"/>
<feature type="transmembrane region" description="Helical" evidence="5">
    <location>
        <begin position="63"/>
        <end position="82"/>
    </location>
</feature>
<sequence length="265" mass="29358">MDAVRIPSPRGTLRVWQRNATIFRKYWKTALLPNLFEPLLYLAALGLGLGAFIQAGGVGGQSYVQYIAPGLLASNAMFAASFESTFNTYVKMKIERVYDAIVTTPVNVEDVVAAEYLWAGTRAALYGTGFLSVLAVLGVVFDEPLIRSFWAILIPPTLLLIGVMFSVTGTLFTSLIDRIDLYAYYFTLVVTPLFLFSGIFFPITDFPAPVPQIAWFTPLYHAVNVCRELAIGPSPGVLVDVAWMLVFTAALFLLPIYFMRKRLIS</sequence>
<feature type="domain" description="ABC transmembrane type-2" evidence="6">
    <location>
        <begin position="29"/>
        <end position="262"/>
    </location>
</feature>
<evidence type="ECO:0000313" key="8">
    <source>
        <dbReference type="Proteomes" id="UP000502706"/>
    </source>
</evidence>
<dbReference type="PROSITE" id="PS51012">
    <property type="entry name" value="ABC_TM2"/>
    <property type="match status" value="1"/>
</dbReference>
<feature type="transmembrane region" description="Helical" evidence="5">
    <location>
        <begin position="182"/>
        <end position="203"/>
    </location>
</feature>
<evidence type="ECO:0000256" key="5">
    <source>
        <dbReference type="RuleBase" id="RU361157"/>
    </source>
</evidence>
<evidence type="ECO:0000313" key="7">
    <source>
        <dbReference type="EMBL" id="QIN79211.1"/>
    </source>
</evidence>
<dbReference type="PANTHER" id="PTHR43229">
    <property type="entry name" value="NODULATION PROTEIN J"/>
    <property type="match status" value="1"/>
</dbReference>
<dbReference type="PIRSF" id="PIRSF006648">
    <property type="entry name" value="DrrB"/>
    <property type="match status" value="1"/>
</dbReference>